<dbReference type="Gene3D" id="2.40.10.10">
    <property type="entry name" value="Trypsin-like serine proteases"/>
    <property type="match status" value="1"/>
</dbReference>
<dbReference type="CDD" id="cd00190">
    <property type="entry name" value="Tryp_SPc"/>
    <property type="match status" value="1"/>
</dbReference>
<dbReference type="InterPro" id="IPR001314">
    <property type="entry name" value="Peptidase_S1A"/>
</dbReference>
<keyword evidence="9" id="KW-1133">Transmembrane helix</keyword>
<accession>A0AAW1CNR1</accession>
<evidence type="ECO:0000313" key="12">
    <source>
        <dbReference type="Proteomes" id="UP001461498"/>
    </source>
</evidence>
<dbReference type="EMBL" id="JAPXFL010000011">
    <property type="protein sequence ID" value="KAK9499700.1"/>
    <property type="molecule type" value="Genomic_DNA"/>
</dbReference>
<dbReference type="InterPro" id="IPR009003">
    <property type="entry name" value="Peptidase_S1_PA"/>
</dbReference>
<dbReference type="PANTHER" id="PTHR24252">
    <property type="entry name" value="ACROSIN-RELATED"/>
    <property type="match status" value="1"/>
</dbReference>
<dbReference type="InterPro" id="IPR043504">
    <property type="entry name" value="Peptidase_S1_PA_chymotrypsin"/>
</dbReference>
<evidence type="ECO:0000256" key="7">
    <source>
        <dbReference type="ARBA" id="ARBA00023145"/>
    </source>
</evidence>
<dbReference type="PROSITE" id="PS50240">
    <property type="entry name" value="TRYPSIN_DOM"/>
    <property type="match status" value="1"/>
</dbReference>
<keyword evidence="9" id="KW-0472">Membrane</keyword>
<keyword evidence="6" id="KW-0720">Serine protease</keyword>
<comment type="caution">
    <text evidence="11">The sequence shown here is derived from an EMBL/GenBank/DDBJ whole genome shotgun (WGS) entry which is preliminary data.</text>
</comment>
<comment type="subcellular location">
    <subcellularLocation>
        <location evidence="1">Secreted</location>
    </subcellularLocation>
</comment>
<evidence type="ECO:0000256" key="6">
    <source>
        <dbReference type="ARBA" id="ARBA00022825"/>
    </source>
</evidence>
<evidence type="ECO:0000256" key="8">
    <source>
        <dbReference type="ARBA" id="ARBA00023157"/>
    </source>
</evidence>
<reference evidence="11 12" key="1">
    <citation type="submission" date="2022-12" db="EMBL/GenBank/DDBJ databases">
        <title>Chromosome-level genome assembly of true bugs.</title>
        <authorList>
            <person name="Ma L."/>
            <person name="Li H."/>
        </authorList>
    </citation>
    <scope>NUCLEOTIDE SEQUENCE [LARGE SCALE GENOMIC DNA]</scope>
    <source>
        <strain evidence="11">Lab_2022b</strain>
    </source>
</reference>
<organism evidence="11 12">
    <name type="scientific">Rhynocoris fuscipes</name>
    <dbReference type="NCBI Taxonomy" id="488301"/>
    <lineage>
        <taxon>Eukaryota</taxon>
        <taxon>Metazoa</taxon>
        <taxon>Ecdysozoa</taxon>
        <taxon>Arthropoda</taxon>
        <taxon>Hexapoda</taxon>
        <taxon>Insecta</taxon>
        <taxon>Pterygota</taxon>
        <taxon>Neoptera</taxon>
        <taxon>Paraneoptera</taxon>
        <taxon>Hemiptera</taxon>
        <taxon>Heteroptera</taxon>
        <taxon>Panheteroptera</taxon>
        <taxon>Cimicomorpha</taxon>
        <taxon>Reduviidae</taxon>
        <taxon>Harpactorinae</taxon>
        <taxon>Harpactorini</taxon>
        <taxon>Rhynocoris</taxon>
    </lineage>
</organism>
<evidence type="ECO:0000256" key="5">
    <source>
        <dbReference type="ARBA" id="ARBA00022801"/>
    </source>
</evidence>
<evidence type="ECO:0000256" key="2">
    <source>
        <dbReference type="ARBA" id="ARBA00022525"/>
    </source>
</evidence>
<gene>
    <name evidence="11" type="ORF">O3M35_002701</name>
</gene>
<keyword evidence="7" id="KW-0865">Zymogen</keyword>
<dbReference type="InterPro" id="IPR018114">
    <property type="entry name" value="TRYPSIN_HIS"/>
</dbReference>
<keyword evidence="4" id="KW-0732">Signal</keyword>
<dbReference type="PRINTS" id="PR00722">
    <property type="entry name" value="CHYMOTRYPSIN"/>
</dbReference>
<dbReference type="GO" id="GO:0004252">
    <property type="term" value="F:serine-type endopeptidase activity"/>
    <property type="evidence" value="ECO:0007669"/>
    <property type="project" value="InterPro"/>
</dbReference>
<evidence type="ECO:0000256" key="9">
    <source>
        <dbReference type="SAM" id="Phobius"/>
    </source>
</evidence>
<dbReference type="SUPFAM" id="SSF50494">
    <property type="entry name" value="Trypsin-like serine proteases"/>
    <property type="match status" value="1"/>
</dbReference>
<dbReference type="PANTHER" id="PTHR24252:SF7">
    <property type="entry name" value="HYALIN"/>
    <property type="match status" value="1"/>
</dbReference>
<keyword evidence="9" id="KW-0812">Transmembrane</keyword>
<name>A0AAW1CNR1_9HEMI</name>
<evidence type="ECO:0000256" key="1">
    <source>
        <dbReference type="ARBA" id="ARBA00004613"/>
    </source>
</evidence>
<sequence>MKCIPKNYINILKMASIFTSFCLIIYFILPALVNSSFWNIFRSNQVRIIGGRDAFKGEFPYQALIKAYRRNESFICGGSVISEWHILTAAHCVADMDVMEIKLGSTVISYQAGVPVFIITPQDLLIHENYDSDFMKNDIALIKLKYSLSFWSERIKPIRLPRLSLQIAPETYDNDIATVTGWGKIHDRAKGAHNILQTARVNIMPFWQCKYYMATMYYKLEDNQICTLYTGSAPCSGDSGGGLVIEEEDGIKTIIGIVSFGLSFCESGNPTVYTSVSAHLPWIEYHTGIKTRI</sequence>
<feature type="transmembrane region" description="Helical" evidence="9">
    <location>
        <begin position="12"/>
        <end position="33"/>
    </location>
</feature>
<keyword evidence="2" id="KW-0964">Secreted</keyword>
<evidence type="ECO:0000259" key="10">
    <source>
        <dbReference type="PROSITE" id="PS50240"/>
    </source>
</evidence>
<evidence type="ECO:0000256" key="3">
    <source>
        <dbReference type="ARBA" id="ARBA00022670"/>
    </source>
</evidence>
<dbReference type="GO" id="GO:0006508">
    <property type="term" value="P:proteolysis"/>
    <property type="evidence" value="ECO:0007669"/>
    <property type="project" value="UniProtKB-KW"/>
</dbReference>
<dbReference type="FunFam" id="2.40.10.10:FF:000146">
    <property type="entry name" value="Serine protease 53"/>
    <property type="match status" value="1"/>
</dbReference>
<protein>
    <recommendedName>
        <fullName evidence="10">Peptidase S1 domain-containing protein</fullName>
    </recommendedName>
</protein>
<dbReference type="GO" id="GO:0005576">
    <property type="term" value="C:extracellular region"/>
    <property type="evidence" value="ECO:0007669"/>
    <property type="project" value="UniProtKB-SubCell"/>
</dbReference>
<dbReference type="SMART" id="SM00020">
    <property type="entry name" value="Tryp_SPc"/>
    <property type="match status" value="1"/>
</dbReference>
<dbReference type="Proteomes" id="UP001461498">
    <property type="component" value="Unassembled WGS sequence"/>
</dbReference>
<evidence type="ECO:0000256" key="4">
    <source>
        <dbReference type="ARBA" id="ARBA00022729"/>
    </source>
</evidence>
<feature type="domain" description="Peptidase S1" evidence="10">
    <location>
        <begin position="48"/>
        <end position="288"/>
    </location>
</feature>
<keyword evidence="12" id="KW-1185">Reference proteome</keyword>
<dbReference type="InterPro" id="IPR001254">
    <property type="entry name" value="Trypsin_dom"/>
</dbReference>
<evidence type="ECO:0000313" key="11">
    <source>
        <dbReference type="EMBL" id="KAK9499700.1"/>
    </source>
</evidence>
<keyword evidence="8" id="KW-1015">Disulfide bond</keyword>
<dbReference type="AlphaFoldDB" id="A0AAW1CNR1"/>
<keyword evidence="5" id="KW-0378">Hydrolase</keyword>
<proteinExistence type="predicted"/>
<keyword evidence="3" id="KW-0645">Protease</keyword>
<dbReference type="PROSITE" id="PS00134">
    <property type="entry name" value="TRYPSIN_HIS"/>
    <property type="match status" value="1"/>
</dbReference>
<dbReference type="Pfam" id="PF00089">
    <property type="entry name" value="Trypsin"/>
    <property type="match status" value="1"/>
</dbReference>